<reference evidence="1 2" key="1">
    <citation type="journal article" date="2016" name="Sci. Rep.">
        <title>Metabolic traits of an uncultured archaeal lineage -MSBL1- from brine pools of the Red Sea.</title>
        <authorList>
            <person name="Mwirichia R."/>
            <person name="Alam I."/>
            <person name="Rashid M."/>
            <person name="Vinu M."/>
            <person name="Ba-Alawi W."/>
            <person name="Anthony Kamau A."/>
            <person name="Kamanda Ngugi D."/>
            <person name="Goker M."/>
            <person name="Klenk H.P."/>
            <person name="Bajic V."/>
            <person name="Stingl U."/>
        </authorList>
    </citation>
    <scope>NUCLEOTIDE SEQUENCE [LARGE SCALE GENOMIC DNA]</scope>
    <source>
        <strain evidence="1">SCGC-AAA382A20</strain>
    </source>
</reference>
<name>A0A133VMS8_9EURY</name>
<evidence type="ECO:0000313" key="2">
    <source>
        <dbReference type="Proteomes" id="UP000070263"/>
    </source>
</evidence>
<protein>
    <submittedName>
        <fullName evidence="1">Uncharacterized protein</fullName>
    </submittedName>
</protein>
<dbReference type="Proteomes" id="UP000070263">
    <property type="component" value="Unassembled WGS sequence"/>
</dbReference>
<sequence>MRVFPKRAVDFTDEDEIRGTRLVMVSNETRMPKDPHQRNRLIGRGDAYCYKEESQVEIIQP</sequence>
<dbReference type="EMBL" id="LHYE01000001">
    <property type="protein sequence ID" value="KXB07739.1"/>
    <property type="molecule type" value="Genomic_DNA"/>
</dbReference>
<gene>
    <name evidence="1" type="ORF">AKJ51_00050</name>
</gene>
<comment type="caution">
    <text evidence="1">The sequence shown here is derived from an EMBL/GenBank/DDBJ whole genome shotgun (WGS) entry which is preliminary data.</text>
</comment>
<dbReference type="AlphaFoldDB" id="A0A133VMS8"/>
<organism evidence="1 2">
    <name type="scientific">candidate division MSBL1 archaeon SCGC-AAA382A20</name>
    <dbReference type="NCBI Taxonomy" id="1698280"/>
    <lineage>
        <taxon>Archaea</taxon>
        <taxon>Methanobacteriati</taxon>
        <taxon>Methanobacteriota</taxon>
        <taxon>candidate division MSBL1</taxon>
    </lineage>
</organism>
<proteinExistence type="predicted"/>
<keyword evidence="2" id="KW-1185">Reference proteome</keyword>
<accession>A0A133VMS8</accession>
<evidence type="ECO:0000313" key="1">
    <source>
        <dbReference type="EMBL" id="KXB07739.1"/>
    </source>
</evidence>